<evidence type="ECO:0000313" key="2">
    <source>
        <dbReference type="Proteomes" id="UP001497535"/>
    </source>
</evidence>
<proteinExistence type="predicted"/>
<dbReference type="Proteomes" id="UP001497535">
    <property type="component" value="Unassembled WGS sequence"/>
</dbReference>
<comment type="caution">
    <text evidence="1">The sequence shown here is derived from an EMBL/GenBank/DDBJ whole genome shotgun (WGS) entry which is preliminary data.</text>
</comment>
<organism evidence="1 2">
    <name type="scientific">Meloidogyne enterolobii</name>
    <name type="common">Root-knot nematode worm</name>
    <name type="synonym">Meloidogyne mayaguensis</name>
    <dbReference type="NCBI Taxonomy" id="390850"/>
    <lineage>
        <taxon>Eukaryota</taxon>
        <taxon>Metazoa</taxon>
        <taxon>Ecdysozoa</taxon>
        <taxon>Nematoda</taxon>
        <taxon>Chromadorea</taxon>
        <taxon>Rhabditida</taxon>
        <taxon>Tylenchina</taxon>
        <taxon>Tylenchomorpha</taxon>
        <taxon>Tylenchoidea</taxon>
        <taxon>Meloidogynidae</taxon>
        <taxon>Meloidogyninae</taxon>
        <taxon>Meloidogyne</taxon>
    </lineage>
</organism>
<dbReference type="EMBL" id="CAVMJV010000017">
    <property type="protein sequence ID" value="CAK5058835.1"/>
    <property type="molecule type" value="Genomic_DNA"/>
</dbReference>
<name>A0ACB0YS82_MELEN</name>
<reference evidence="1" key="1">
    <citation type="submission" date="2023-11" db="EMBL/GenBank/DDBJ databases">
        <authorList>
            <person name="Poullet M."/>
        </authorList>
    </citation>
    <scope>NUCLEOTIDE SEQUENCE</scope>
    <source>
        <strain evidence="1">E1834</strain>
    </source>
</reference>
<evidence type="ECO:0000313" key="1">
    <source>
        <dbReference type="EMBL" id="CAK5058835.1"/>
    </source>
</evidence>
<protein>
    <submittedName>
        <fullName evidence="1">Uncharacterized protein</fullName>
    </submittedName>
</protein>
<sequence>MNKLFLHVAQVIDVDIVPVTHRRVRLCKYGSNDRSLGFYIRDGTSLRMTSQGPIKCDGIFISRLLDGGLASSTGLLGVGDEVVEVNGIEVHGKTLDQVADMMVANAHNLIITIKPANQRNSLQRTGKNRNSGYQDESQNLSSFTNDKIPITNGSGGRVYPANQQITQLQTSNNNNNIKHFHSQNERQKQQQLYEEDNDDDEGEEEEDEIVDHTKTALKIR</sequence>
<accession>A0ACB0YS82</accession>
<keyword evidence="2" id="KW-1185">Reference proteome</keyword>
<gene>
    <name evidence="1" type="ORF">MENTE1834_LOCUS15547</name>
</gene>